<comment type="caution">
    <text evidence="2">The sequence shown here is derived from an EMBL/GenBank/DDBJ whole genome shotgun (WGS) entry which is preliminary data.</text>
</comment>
<organism evidence="2 3">
    <name type="scientific">Bradyrhizobium frederickii</name>
    <dbReference type="NCBI Taxonomy" id="2560054"/>
    <lineage>
        <taxon>Bacteria</taxon>
        <taxon>Pseudomonadati</taxon>
        <taxon>Pseudomonadota</taxon>
        <taxon>Alphaproteobacteria</taxon>
        <taxon>Hyphomicrobiales</taxon>
        <taxon>Nitrobacteraceae</taxon>
        <taxon>Bradyrhizobium</taxon>
    </lineage>
</organism>
<evidence type="ECO:0000313" key="2">
    <source>
        <dbReference type="EMBL" id="TFV75082.1"/>
    </source>
</evidence>
<reference evidence="2 3" key="1">
    <citation type="submission" date="2019-03" db="EMBL/GenBank/DDBJ databases">
        <title>Bradyrhizobium strains diversity.</title>
        <authorList>
            <person name="Urquiaga M.C.O."/>
            <person name="Hungria M."/>
            <person name="Delamuta J.R.M."/>
            <person name="Klepa M.S."/>
        </authorList>
    </citation>
    <scope>NUCLEOTIDE SEQUENCE [LARGE SCALE GENOMIC DNA]</scope>
    <source>
        <strain evidence="2 3">CNPSo 3426</strain>
    </source>
</reference>
<evidence type="ECO:0000313" key="3">
    <source>
        <dbReference type="Proteomes" id="UP000297700"/>
    </source>
</evidence>
<feature type="region of interest" description="Disordered" evidence="1">
    <location>
        <begin position="52"/>
        <end position="72"/>
    </location>
</feature>
<sequence>MRCIRIARLAPQDDGIDTVSAERVWLACAFVRDTPLSCPGRSAASLRRCAAEPGPMQQRVPRPAGSRLCAAA</sequence>
<accession>A0A4Y9P6E9</accession>
<proteinExistence type="predicted"/>
<name>A0A4Y9P6E9_9BRAD</name>
<gene>
    <name evidence="2" type="ORF">E4K64_15265</name>
</gene>
<dbReference type="Proteomes" id="UP000297700">
    <property type="component" value="Unassembled WGS sequence"/>
</dbReference>
<dbReference type="AlphaFoldDB" id="A0A4Y9P6E9"/>
<evidence type="ECO:0000256" key="1">
    <source>
        <dbReference type="SAM" id="MobiDB-lite"/>
    </source>
</evidence>
<protein>
    <submittedName>
        <fullName evidence="2">Uncharacterized protein</fullName>
    </submittedName>
</protein>
<dbReference type="EMBL" id="SPQS01000008">
    <property type="protein sequence ID" value="TFV75082.1"/>
    <property type="molecule type" value="Genomic_DNA"/>
</dbReference>